<comment type="subunit">
    <text evidence="3 13">Monomer.</text>
</comment>
<evidence type="ECO:0000256" key="13">
    <source>
        <dbReference type="HAMAP-Rule" id="MF_00233"/>
    </source>
</evidence>
<evidence type="ECO:0000256" key="4">
    <source>
        <dbReference type="ARBA" id="ARBA00016202"/>
    </source>
</evidence>
<dbReference type="SUPFAM" id="SSF89392">
    <property type="entry name" value="Prokaryotic lipoproteins and lipoprotein localization factors"/>
    <property type="match status" value="1"/>
</dbReference>
<dbReference type="InterPro" id="IPR004565">
    <property type="entry name" value="OM_lipoprot_LolB"/>
</dbReference>
<feature type="chain" id="PRO_5046824976" description="Outer-membrane lipoprotein LolB" evidence="14">
    <location>
        <begin position="18"/>
        <end position="217"/>
    </location>
</feature>
<evidence type="ECO:0000256" key="5">
    <source>
        <dbReference type="ARBA" id="ARBA00022448"/>
    </source>
</evidence>
<dbReference type="Proteomes" id="UP001254759">
    <property type="component" value="Unassembled WGS sequence"/>
</dbReference>
<dbReference type="RefSeq" id="WP_310095669.1">
    <property type="nucleotide sequence ID" value="NZ_JAVDTT010000005.1"/>
</dbReference>
<name>A0ABU1RWG0_9GAMM</name>
<evidence type="ECO:0000256" key="3">
    <source>
        <dbReference type="ARBA" id="ARBA00011245"/>
    </source>
</evidence>
<evidence type="ECO:0000256" key="11">
    <source>
        <dbReference type="ARBA" id="ARBA00023237"/>
    </source>
</evidence>
<evidence type="ECO:0000256" key="8">
    <source>
        <dbReference type="ARBA" id="ARBA00023136"/>
    </source>
</evidence>
<dbReference type="NCBIfam" id="TIGR00548">
    <property type="entry name" value="lolB"/>
    <property type="match status" value="1"/>
</dbReference>
<keyword evidence="10 13" id="KW-0143">Chaperone</keyword>
<comment type="caution">
    <text evidence="15">The sequence shown here is derived from an EMBL/GenBank/DDBJ whole genome shotgun (WGS) entry which is preliminary data.</text>
</comment>
<dbReference type="EMBL" id="JAVDTT010000005">
    <property type="protein sequence ID" value="MDR6842937.1"/>
    <property type="molecule type" value="Genomic_DNA"/>
</dbReference>
<sequence>MTSLPRFMAVGVSLLLAACATRAPQASLPPPLSEPEAIQAAKETQARRATWLDSHPQWSFEGRVAINNAGKGGNGRIDWQQDGPRYVVSLSAPVTRQSWRLIGDTHSEAGRLEGLEGGVREGEDAEALLLEATGWDIPVNALARWVQGLSAEGMPGENQSFSTAGRLQTVEQAGWRIDYTEWFDAAGEQPPLPRRIDARRDRATVRLIVDRWDFLPQ</sequence>
<comment type="function">
    <text evidence="13">Plays a critical role in the incorporation of lipoproteins in the outer membrane after they are released by the LolA protein.</text>
</comment>
<evidence type="ECO:0000256" key="9">
    <source>
        <dbReference type="ARBA" id="ARBA00023139"/>
    </source>
</evidence>
<dbReference type="HAMAP" id="MF_00233">
    <property type="entry name" value="LolB"/>
    <property type="match status" value="1"/>
</dbReference>
<feature type="signal peptide" evidence="14">
    <location>
        <begin position="1"/>
        <end position="17"/>
    </location>
</feature>
<evidence type="ECO:0000256" key="2">
    <source>
        <dbReference type="ARBA" id="ARBA00009696"/>
    </source>
</evidence>
<evidence type="ECO:0000256" key="1">
    <source>
        <dbReference type="ARBA" id="ARBA00004459"/>
    </source>
</evidence>
<keyword evidence="16" id="KW-1185">Reference proteome</keyword>
<gene>
    <name evidence="13" type="primary">lolB</name>
    <name evidence="15" type="ORF">J2W94_003244</name>
</gene>
<evidence type="ECO:0000256" key="14">
    <source>
        <dbReference type="SAM" id="SignalP"/>
    </source>
</evidence>
<evidence type="ECO:0000256" key="10">
    <source>
        <dbReference type="ARBA" id="ARBA00023186"/>
    </source>
</evidence>
<comment type="subcellular location">
    <subcellularLocation>
        <location evidence="1 13">Cell outer membrane</location>
        <topology evidence="1 13">Lipid-anchor</topology>
    </subcellularLocation>
</comment>
<comment type="similarity">
    <text evidence="2 13">Belongs to the LolB family.</text>
</comment>
<keyword evidence="8 13" id="KW-0472">Membrane</keyword>
<keyword evidence="9 13" id="KW-0564">Palmitate</keyword>
<keyword evidence="7 13" id="KW-0653">Protein transport</keyword>
<dbReference type="InterPro" id="IPR029046">
    <property type="entry name" value="LolA/LolB/LppX"/>
</dbReference>
<keyword evidence="11 13" id="KW-0998">Cell outer membrane</keyword>
<dbReference type="CDD" id="cd16326">
    <property type="entry name" value="LolB"/>
    <property type="match status" value="1"/>
</dbReference>
<dbReference type="Pfam" id="PF03550">
    <property type="entry name" value="LolB"/>
    <property type="match status" value="1"/>
</dbReference>
<evidence type="ECO:0000313" key="15">
    <source>
        <dbReference type="EMBL" id="MDR6842937.1"/>
    </source>
</evidence>
<evidence type="ECO:0000256" key="6">
    <source>
        <dbReference type="ARBA" id="ARBA00022729"/>
    </source>
</evidence>
<accession>A0ABU1RWG0</accession>
<organism evidence="15 16">
    <name type="scientific">Pseudoxanthomonas sacheonensis</name>
    <dbReference type="NCBI Taxonomy" id="443615"/>
    <lineage>
        <taxon>Bacteria</taxon>
        <taxon>Pseudomonadati</taxon>
        <taxon>Pseudomonadota</taxon>
        <taxon>Gammaproteobacteria</taxon>
        <taxon>Lysobacterales</taxon>
        <taxon>Lysobacteraceae</taxon>
        <taxon>Pseudoxanthomonas</taxon>
    </lineage>
</organism>
<proteinExistence type="inferred from homology"/>
<keyword evidence="12 13" id="KW-0449">Lipoprotein</keyword>
<dbReference type="PROSITE" id="PS51257">
    <property type="entry name" value="PROKAR_LIPOPROTEIN"/>
    <property type="match status" value="1"/>
</dbReference>
<reference evidence="15 16" key="1">
    <citation type="submission" date="2023-07" db="EMBL/GenBank/DDBJ databases">
        <title>Sorghum-associated microbial communities from plants grown in Nebraska, USA.</title>
        <authorList>
            <person name="Schachtman D."/>
        </authorList>
    </citation>
    <scope>NUCLEOTIDE SEQUENCE [LARGE SCALE GENOMIC DNA]</scope>
    <source>
        <strain evidence="15 16">BE107</strain>
    </source>
</reference>
<keyword evidence="6 13" id="KW-0732">Signal</keyword>
<protein>
    <recommendedName>
        <fullName evidence="4 13">Outer-membrane lipoprotein LolB</fullName>
    </recommendedName>
</protein>
<evidence type="ECO:0000256" key="12">
    <source>
        <dbReference type="ARBA" id="ARBA00023288"/>
    </source>
</evidence>
<keyword evidence="5 13" id="KW-0813">Transport</keyword>
<dbReference type="Gene3D" id="2.50.20.10">
    <property type="entry name" value="Lipoprotein localisation LolA/LolB/LppX"/>
    <property type="match status" value="1"/>
</dbReference>
<evidence type="ECO:0000313" key="16">
    <source>
        <dbReference type="Proteomes" id="UP001254759"/>
    </source>
</evidence>
<evidence type="ECO:0000256" key="7">
    <source>
        <dbReference type="ARBA" id="ARBA00022927"/>
    </source>
</evidence>